<dbReference type="AlphaFoldDB" id="A0A1M5V9N2"/>
<dbReference type="STRING" id="870908.SAMN04488044_3085"/>
<sequence>MRYILTLVLFFSAGGATADEVADKKAQQCADLGAIVTQLVALRQDGKREARAIRTLTKGKSAVDEQYQPVVQFLSGWIYSLTDEELTYEPGPKYTEACLAQ</sequence>
<dbReference type="EMBL" id="FQWM01000008">
    <property type="protein sequence ID" value="SHH71936.1"/>
    <property type="molecule type" value="Genomic_DNA"/>
</dbReference>
<name>A0A1M5V9N2_9RHOB</name>
<gene>
    <name evidence="2" type="ORF">SAMN04488044_3085</name>
</gene>
<protein>
    <recommendedName>
        <fullName evidence="4">HdeA/HdeB family protein</fullName>
    </recommendedName>
</protein>
<evidence type="ECO:0000313" key="2">
    <source>
        <dbReference type="EMBL" id="SHH71936.1"/>
    </source>
</evidence>
<dbReference type="Proteomes" id="UP000184211">
    <property type="component" value="Unassembled WGS sequence"/>
</dbReference>
<evidence type="ECO:0008006" key="4">
    <source>
        <dbReference type="Google" id="ProtNLM"/>
    </source>
</evidence>
<evidence type="ECO:0000313" key="3">
    <source>
        <dbReference type="Proteomes" id="UP000184211"/>
    </source>
</evidence>
<feature type="signal peptide" evidence="1">
    <location>
        <begin position="1"/>
        <end position="18"/>
    </location>
</feature>
<evidence type="ECO:0000256" key="1">
    <source>
        <dbReference type="SAM" id="SignalP"/>
    </source>
</evidence>
<organism evidence="2 3">
    <name type="scientific">Cognatishimia maritima</name>
    <dbReference type="NCBI Taxonomy" id="870908"/>
    <lineage>
        <taxon>Bacteria</taxon>
        <taxon>Pseudomonadati</taxon>
        <taxon>Pseudomonadota</taxon>
        <taxon>Alphaproteobacteria</taxon>
        <taxon>Rhodobacterales</taxon>
        <taxon>Paracoccaceae</taxon>
        <taxon>Cognatishimia</taxon>
    </lineage>
</organism>
<keyword evidence="3" id="KW-1185">Reference proteome</keyword>
<dbReference type="RefSeq" id="WP_072793924.1">
    <property type="nucleotide sequence ID" value="NZ_FQWM01000008.1"/>
</dbReference>
<proteinExistence type="predicted"/>
<keyword evidence="1" id="KW-0732">Signal</keyword>
<reference evidence="3" key="1">
    <citation type="submission" date="2016-11" db="EMBL/GenBank/DDBJ databases">
        <authorList>
            <person name="Varghese N."/>
            <person name="Submissions S."/>
        </authorList>
    </citation>
    <scope>NUCLEOTIDE SEQUENCE [LARGE SCALE GENOMIC DNA]</scope>
    <source>
        <strain evidence="3">DSM 28223</strain>
    </source>
</reference>
<feature type="chain" id="PRO_5009914375" description="HdeA/HdeB family protein" evidence="1">
    <location>
        <begin position="19"/>
        <end position="101"/>
    </location>
</feature>
<dbReference type="OrthoDB" id="7875126at2"/>
<accession>A0A1M5V9N2</accession>